<feature type="transmembrane region" description="Helical" evidence="7">
    <location>
        <begin position="367"/>
        <end position="384"/>
    </location>
</feature>
<feature type="transmembrane region" description="Helical" evidence="7">
    <location>
        <begin position="234"/>
        <end position="254"/>
    </location>
</feature>
<feature type="transmembrane region" description="Helical" evidence="7">
    <location>
        <begin position="339"/>
        <end position="360"/>
    </location>
</feature>
<dbReference type="InterPro" id="IPR036259">
    <property type="entry name" value="MFS_trans_sf"/>
</dbReference>
<dbReference type="Pfam" id="PF07690">
    <property type="entry name" value="MFS_1"/>
    <property type="match status" value="1"/>
</dbReference>
<gene>
    <name evidence="9" type="ORF">ACFYTH_13695</name>
</gene>
<organism evidence="9 10">
    <name type="scientific">Nocardia africana</name>
    <dbReference type="NCBI Taxonomy" id="134964"/>
    <lineage>
        <taxon>Bacteria</taxon>
        <taxon>Bacillati</taxon>
        <taxon>Actinomycetota</taxon>
        <taxon>Actinomycetes</taxon>
        <taxon>Mycobacteriales</taxon>
        <taxon>Nocardiaceae</taxon>
        <taxon>Nocardia</taxon>
    </lineage>
</organism>
<evidence type="ECO:0000313" key="9">
    <source>
        <dbReference type="EMBL" id="MFF0454412.1"/>
    </source>
</evidence>
<dbReference type="RefSeq" id="WP_387251292.1">
    <property type="nucleotide sequence ID" value="NZ_JBIALX010000005.1"/>
</dbReference>
<evidence type="ECO:0000256" key="5">
    <source>
        <dbReference type="ARBA" id="ARBA00022989"/>
    </source>
</evidence>
<evidence type="ECO:0000313" key="10">
    <source>
        <dbReference type="Proteomes" id="UP001601521"/>
    </source>
</evidence>
<dbReference type="SUPFAM" id="SSF103473">
    <property type="entry name" value="MFS general substrate transporter"/>
    <property type="match status" value="1"/>
</dbReference>
<comment type="caution">
    <text evidence="9">The sequence shown here is derived from an EMBL/GenBank/DDBJ whole genome shotgun (WGS) entry which is preliminary data.</text>
</comment>
<accession>A0ABW6NIA4</accession>
<dbReference type="Gene3D" id="1.20.1250.20">
    <property type="entry name" value="MFS general substrate transporter like domains"/>
    <property type="match status" value="1"/>
</dbReference>
<feature type="transmembrane region" description="Helical" evidence="7">
    <location>
        <begin position="303"/>
        <end position="327"/>
    </location>
</feature>
<feature type="transmembrane region" description="Helical" evidence="7">
    <location>
        <begin position="170"/>
        <end position="193"/>
    </location>
</feature>
<keyword evidence="5 7" id="KW-1133">Transmembrane helix</keyword>
<feature type="transmembrane region" description="Helical" evidence="7">
    <location>
        <begin position="199"/>
        <end position="222"/>
    </location>
</feature>
<evidence type="ECO:0000256" key="4">
    <source>
        <dbReference type="ARBA" id="ARBA00022692"/>
    </source>
</evidence>
<evidence type="ECO:0000256" key="7">
    <source>
        <dbReference type="SAM" id="Phobius"/>
    </source>
</evidence>
<keyword evidence="10" id="KW-1185">Reference proteome</keyword>
<dbReference type="CDD" id="cd17321">
    <property type="entry name" value="MFS_MMR_MDR_like"/>
    <property type="match status" value="1"/>
</dbReference>
<dbReference type="InterPro" id="IPR011701">
    <property type="entry name" value="MFS"/>
</dbReference>
<keyword evidence="6 7" id="KW-0472">Membrane</keyword>
<keyword evidence="2" id="KW-0813">Transport</keyword>
<evidence type="ECO:0000256" key="1">
    <source>
        <dbReference type="ARBA" id="ARBA00004651"/>
    </source>
</evidence>
<feature type="transmembrane region" description="Helical" evidence="7">
    <location>
        <begin position="474"/>
        <end position="494"/>
    </location>
</feature>
<feature type="transmembrane region" description="Helical" evidence="7">
    <location>
        <begin position="112"/>
        <end position="129"/>
    </location>
</feature>
<feature type="transmembrane region" description="Helical" evidence="7">
    <location>
        <begin position="396"/>
        <end position="417"/>
    </location>
</feature>
<evidence type="ECO:0000256" key="3">
    <source>
        <dbReference type="ARBA" id="ARBA00022475"/>
    </source>
</evidence>
<feature type="transmembrane region" description="Helical" evidence="7">
    <location>
        <begin position="82"/>
        <end position="100"/>
    </location>
</feature>
<protein>
    <submittedName>
        <fullName evidence="9">MFS transporter</fullName>
    </submittedName>
</protein>
<dbReference type="Proteomes" id="UP001601521">
    <property type="component" value="Unassembled WGS sequence"/>
</dbReference>
<comment type="subcellular location">
    <subcellularLocation>
        <location evidence="1">Cell membrane</location>
        <topology evidence="1">Multi-pass membrane protein</topology>
    </subcellularLocation>
</comment>
<name>A0ABW6NIA4_9NOCA</name>
<dbReference type="PANTHER" id="PTHR42718">
    <property type="entry name" value="MAJOR FACILITATOR SUPERFAMILY MULTIDRUG TRANSPORTER MFSC"/>
    <property type="match status" value="1"/>
</dbReference>
<dbReference type="Gene3D" id="1.20.1720.10">
    <property type="entry name" value="Multidrug resistance protein D"/>
    <property type="match status" value="1"/>
</dbReference>
<evidence type="ECO:0000259" key="8">
    <source>
        <dbReference type="PROSITE" id="PS50850"/>
    </source>
</evidence>
<dbReference type="PANTHER" id="PTHR42718:SF46">
    <property type="entry name" value="BLR6921 PROTEIN"/>
    <property type="match status" value="1"/>
</dbReference>
<keyword evidence="4 7" id="KW-0812">Transmembrane</keyword>
<dbReference type="PROSITE" id="PS50850">
    <property type="entry name" value="MFS"/>
    <property type="match status" value="1"/>
</dbReference>
<proteinExistence type="predicted"/>
<dbReference type="EMBL" id="JBIALX010000005">
    <property type="protein sequence ID" value="MFF0454412.1"/>
    <property type="molecule type" value="Genomic_DNA"/>
</dbReference>
<feature type="domain" description="Major facilitator superfamily (MFS) profile" evidence="8">
    <location>
        <begin position="46"/>
        <end position="501"/>
    </location>
</feature>
<feature type="transmembrane region" description="Helical" evidence="7">
    <location>
        <begin position="429"/>
        <end position="454"/>
    </location>
</feature>
<dbReference type="PRINTS" id="PR01036">
    <property type="entry name" value="TCRTETB"/>
</dbReference>
<dbReference type="InterPro" id="IPR020846">
    <property type="entry name" value="MFS_dom"/>
</dbReference>
<reference evidence="9 10" key="1">
    <citation type="submission" date="2024-10" db="EMBL/GenBank/DDBJ databases">
        <title>The Natural Products Discovery Center: Release of the First 8490 Sequenced Strains for Exploring Actinobacteria Biosynthetic Diversity.</title>
        <authorList>
            <person name="Kalkreuter E."/>
            <person name="Kautsar S.A."/>
            <person name="Yang D."/>
            <person name="Bader C.D."/>
            <person name="Teijaro C.N."/>
            <person name="Fluegel L."/>
            <person name="Davis C.M."/>
            <person name="Simpson J.R."/>
            <person name="Lauterbach L."/>
            <person name="Steele A.D."/>
            <person name="Gui C."/>
            <person name="Meng S."/>
            <person name="Li G."/>
            <person name="Viehrig K."/>
            <person name="Ye F."/>
            <person name="Su P."/>
            <person name="Kiefer A.F."/>
            <person name="Nichols A."/>
            <person name="Cepeda A.J."/>
            <person name="Yan W."/>
            <person name="Fan B."/>
            <person name="Jiang Y."/>
            <person name="Adhikari A."/>
            <person name="Zheng C.-J."/>
            <person name="Schuster L."/>
            <person name="Cowan T.M."/>
            <person name="Smanski M.J."/>
            <person name="Chevrette M.G."/>
            <person name="De Carvalho L.P.S."/>
            <person name="Shen B."/>
        </authorList>
    </citation>
    <scope>NUCLEOTIDE SEQUENCE [LARGE SCALE GENOMIC DNA]</scope>
    <source>
        <strain evidence="9 10">NPDC004550</strain>
    </source>
</reference>
<feature type="transmembrane region" description="Helical" evidence="7">
    <location>
        <begin position="36"/>
        <end position="56"/>
    </location>
</feature>
<sequence>MTLREWPSRLSELTHSVGEGADMQEAVRQESGRRRLVLRSGLGVAVLALLCAVQFLDIVDSAIVNVALPSIQHSLHFTQQNLQWVASGYILTYGGFLLLGGRLGDLIGRRRMLFAGLVVFASSSLTAGLTDDAGLLIAARLVQGIGAAFMAPAALSELTTSFREGKDRDTALGVWGGISGVAAAAGVFLGGIISQGPGWRWVFFVNPPICVAVIACAVVLLADDRPSRTGRAAFDSQGAVLLTGGMLLLVYGLVRAPIVGWGSLSTVLCLGGSAALLVAFALNEARTRDPLVPAAVLRVKGLVAADLTQLIAFAGFFSLLFYATLYMQEILHYSPIRAGFAYLPITAGFAVAGGVASQLITRVGTRWVMVVGCLLAGAGIYYVSRVPMYGSYLEDLLPGFLVMSLGAGPVFVAVTAAANAGVPSETAGLAAALLNSSQQVGSAFGLAILSAVAITRTDNLIAAGASAAVAADSGYHRALLVGAILMVVAALIALRTGNTRMRAPLVMVDAEASYPAK</sequence>
<keyword evidence="3" id="KW-1003">Cell membrane</keyword>
<evidence type="ECO:0000256" key="2">
    <source>
        <dbReference type="ARBA" id="ARBA00022448"/>
    </source>
</evidence>
<feature type="transmembrane region" description="Helical" evidence="7">
    <location>
        <begin position="135"/>
        <end position="158"/>
    </location>
</feature>
<evidence type="ECO:0000256" key="6">
    <source>
        <dbReference type="ARBA" id="ARBA00023136"/>
    </source>
</evidence>
<feature type="transmembrane region" description="Helical" evidence="7">
    <location>
        <begin position="260"/>
        <end position="282"/>
    </location>
</feature>